<proteinExistence type="predicted"/>
<comment type="caution">
    <text evidence="3">The sequence shown here is derived from an EMBL/GenBank/DDBJ whole genome shotgun (WGS) entry which is preliminary data.</text>
</comment>
<name>A0A4R6AT61_9RHOB</name>
<protein>
    <submittedName>
        <fullName evidence="3">VPLPA-CTERM sorting domain-containing protein</fullName>
    </submittedName>
</protein>
<evidence type="ECO:0000313" key="3">
    <source>
        <dbReference type="EMBL" id="TDL86802.1"/>
    </source>
</evidence>
<dbReference type="EMBL" id="SMZO01000029">
    <property type="protein sequence ID" value="TDL86802.1"/>
    <property type="molecule type" value="Genomic_DNA"/>
</dbReference>
<evidence type="ECO:0000313" key="4">
    <source>
        <dbReference type="Proteomes" id="UP000294562"/>
    </source>
</evidence>
<evidence type="ECO:0000256" key="2">
    <source>
        <dbReference type="SAM" id="SignalP"/>
    </source>
</evidence>
<keyword evidence="2" id="KW-0732">Signal</keyword>
<feature type="signal peptide" evidence="2">
    <location>
        <begin position="1"/>
        <end position="25"/>
    </location>
</feature>
<keyword evidence="1" id="KW-0812">Transmembrane</keyword>
<reference evidence="3 4" key="1">
    <citation type="submission" date="2019-03" db="EMBL/GenBank/DDBJ databases">
        <title>Rhodobacteraceae bacterium SM1902, a new member of the family Rhodobacteraceae isolated from Yantai.</title>
        <authorList>
            <person name="Sun Y."/>
        </authorList>
    </citation>
    <scope>NUCLEOTIDE SEQUENCE [LARGE SCALE GENOMIC DNA]</scope>
    <source>
        <strain evidence="3 4">SM1902</strain>
    </source>
</reference>
<dbReference type="AlphaFoldDB" id="A0A4R6AT61"/>
<organism evidence="3 4">
    <name type="scientific">Meridianimarinicoccus aquatilis</name>
    <dbReference type="NCBI Taxonomy" id="2552766"/>
    <lineage>
        <taxon>Bacteria</taxon>
        <taxon>Pseudomonadati</taxon>
        <taxon>Pseudomonadota</taxon>
        <taxon>Alphaproteobacteria</taxon>
        <taxon>Rhodobacterales</taxon>
        <taxon>Paracoccaceae</taxon>
        <taxon>Meridianimarinicoccus</taxon>
    </lineage>
</organism>
<dbReference type="Proteomes" id="UP000294562">
    <property type="component" value="Unassembled WGS sequence"/>
</dbReference>
<feature type="transmembrane region" description="Helical" evidence="1">
    <location>
        <begin position="149"/>
        <end position="168"/>
    </location>
</feature>
<dbReference type="InterPro" id="IPR022472">
    <property type="entry name" value="VPLPA-CTERM"/>
</dbReference>
<keyword evidence="1" id="KW-1133">Transmembrane helix</keyword>
<dbReference type="OrthoDB" id="7873618at2"/>
<feature type="chain" id="PRO_5020431390" evidence="2">
    <location>
        <begin position="26"/>
        <end position="175"/>
    </location>
</feature>
<keyword evidence="1" id="KW-0472">Membrane</keyword>
<dbReference type="RefSeq" id="WP_133343306.1">
    <property type="nucleotide sequence ID" value="NZ_SMZO01000029.1"/>
</dbReference>
<keyword evidence="4" id="KW-1185">Reference proteome</keyword>
<sequence>MEISRLLKGAVTALGLSLASISAHAAPVLDGGWFGDDVQDTNTASDFSPYTFTLLADAWFRITDAFLTGDKYTVFETGSTTPLLTTALFGFSSGFGDNTTADFGWTSASHESAEILLSAGSYSLEVFGDCGGGCPAGFYTRLDSAMPTVPVPAALPLLLGGIATMGALRRTKRKS</sequence>
<gene>
    <name evidence="3" type="ORF">E2L05_12835</name>
</gene>
<accession>A0A4R6AT61</accession>
<dbReference type="NCBIfam" id="TIGR03370">
    <property type="entry name" value="VPLPA-CTERM"/>
    <property type="match status" value="1"/>
</dbReference>
<evidence type="ECO:0000256" key="1">
    <source>
        <dbReference type="SAM" id="Phobius"/>
    </source>
</evidence>